<name>A0AAN7W9G3_9PEZI</name>
<feature type="compositionally biased region" description="Basic and acidic residues" evidence="1">
    <location>
        <begin position="226"/>
        <end position="245"/>
    </location>
</feature>
<evidence type="ECO:0000313" key="3">
    <source>
        <dbReference type="EMBL" id="KAK5697454.1"/>
    </source>
</evidence>
<feature type="compositionally biased region" description="Low complexity" evidence="1">
    <location>
        <begin position="565"/>
        <end position="594"/>
    </location>
</feature>
<evidence type="ECO:0000256" key="2">
    <source>
        <dbReference type="SAM" id="Phobius"/>
    </source>
</evidence>
<evidence type="ECO:0000313" key="4">
    <source>
        <dbReference type="Proteomes" id="UP001310594"/>
    </source>
</evidence>
<reference evidence="3" key="1">
    <citation type="submission" date="2023-08" db="EMBL/GenBank/DDBJ databases">
        <title>Black Yeasts Isolated from many extreme environments.</title>
        <authorList>
            <person name="Coleine C."/>
            <person name="Stajich J.E."/>
            <person name="Selbmann L."/>
        </authorList>
    </citation>
    <scope>NUCLEOTIDE SEQUENCE</scope>
    <source>
        <strain evidence="3">CCFEE 5810</strain>
    </source>
</reference>
<feature type="compositionally biased region" description="Low complexity" evidence="1">
    <location>
        <begin position="407"/>
        <end position="416"/>
    </location>
</feature>
<feature type="region of interest" description="Disordered" evidence="1">
    <location>
        <begin position="1"/>
        <end position="23"/>
    </location>
</feature>
<accession>A0AAN7W9G3</accession>
<feature type="region of interest" description="Disordered" evidence="1">
    <location>
        <begin position="558"/>
        <end position="623"/>
    </location>
</feature>
<evidence type="ECO:0000256" key="1">
    <source>
        <dbReference type="SAM" id="MobiDB-lite"/>
    </source>
</evidence>
<feature type="compositionally biased region" description="Polar residues" evidence="1">
    <location>
        <begin position="595"/>
        <end position="612"/>
    </location>
</feature>
<dbReference type="Proteomes" id="UP001310594">
    <property type="component" value="Unassembled WGS sequence"/>
</dbReference>
<feature type="compositionally biased region" description="Polar residues" evidence="1">
    <location>
        <begin position="365"/>
        <end position="377"/>
    </location>
</feature>
<organism evidence="3 4">
    <name type="scientific">Elasticomyces elasticus</name>
    <dbReference type="NCBI Taxonomy" id="574655"/>
    <lineage>
        <taxon>Eukaryota</taxon>
        <taxon>Fungi</taxon>
        <taxon>Dikarya</taxon>
        <taxon>Ascomycota</taxon>
        <taxon>Pezizomycotina</taxon>
        <taxon>Dothideomycetes</taxon>
        <taxon>Dothideomycetidae</taxon>
        <taxon>Mycosphaerellales</taxon>
        <taxon>Teratosphaeriaceae</taxon>
        <taxon>Elasticomyces</taxon>
    </lineage>
</organism>
<feature type="compositionally biased region" description="Polar residues" evidence="1">
    <location>
        <begin position="8"/>
        <end position="19"/>
    </location>
</feature>
<keyword evidence="2" id="KW-1133">Transmembrane helix</keyword>
<gene>
    <name evidence="3" type="ORF">LTR97_007592</name>
</gene>
<sequence length="837" mass="92575">MDDPRVSRFNSQSTGNATLVGSHEGVSPLISPYQFHDPSLLPTRGIPYSGQWFYLDQVPPKLLKELQRQCEPTSPIKDNSKHPLAKSAAKIKAWARPGKQGIDIRLRQKINAEHDSVTQIRLEPEKHQQPFVGELPGSLNEICELPDESEPQELSTDPPERPMSAALSDVDTLPRYEPRHELVTIESLPTHAPAESLALEQRGRRNSASGFSFVATPPRGLSLSRSEADPELRQHTSDRSEDNKQPAEIALAVDPIVAGQDQTDLERVNSQLQQEREIRTRYESLLLDVKEELSKHRHERQQSAGVEVKQMLTGLRVAKTARFETDTDVEPPSPSDGHVRSYTRVKKSKRKPSEIDNSVRLAGNATVNSHSTNSEQMQPVADRSGSSRRRSTTESFADAENSPSPPSSTATPVQPTAPTVAFIQQPQKLRRGTESHEVGGGRPVQKQKLPLITTTFHPASTEPSPLEQNVVYGSVDPWLSHRPPHKPQGGLATLAGLVLTAASSGAIGGISWLQRNFGPEPDLDPGKVRVRWTCSCGKQLYDDFQEKRSGAARELEAYLNRPRTHTGGTPTTPSSAQSSRMFSPSSSFGMPASSHTSMSSNGFSKGAQSQGGDTKPPRSFTSLPPYVPYNFPAEPPWLLTCANEDRHTPKMSHLDMGSHKIRSDKDLATSLRDHYFNVNKKWWRTLRLRGLSTINFVQFEVHQNRFADIRKCPDVPVAGHSDYSFEASDLLPPVGSHYLLHLFKHPEDYDGELITYLRAPKKTGRLQLGVGYGINLVEGFEAARVWLMVSIFFAVGSIVFAIAWAWKKHDVQGAFGVAAWVCTLAGLVVGWLQASLE</sequence>
<dbReference type="EMBL" id="JAVRQU010000011">
    <property type="protein sequence ID" value="KAK5697454.1"/>
    <property type="molecule type" value="Genomic_DNA"/>
</dbReference>
<keyword evidence="2" id="KW-0472">Membrane</keyword>
<feature type="compositionally biased region" description="Basic residues" evidence="1">
    <location>
        <begin position="341"/>
        <end position="350"/>
    </location>
</feature>
<comment type="caution">
    <text evidence="3">The sequence shown here is derived from an EMBL/GenBank/DDBJ whole genome shotgun (WGS) entry which is preliminary data.</text>
</comment>
<keyword evidence="2" id="KW-0812">Transmembrane</keyword>
<feature type="region of interest" description="Disordered" evidence="1">
    <location>
        <begin position="201"/>
        <end position="248"/>
    </location>
</feature>
<protein>
    <submittedName>
        <fullName evidence="3">Uncharacterized protein</fullName>
    </submittedName>
</protein>
<feature type="region of interest" description="Disordered" evidence="1">
    <location>
        <begin position="323"/>
        <end position="416"/>
    </location>
</feature>
<feature type="transmembrane region" description="Helical" evidence="2">
    <location>
        <begin position="785"/>
        <end position="806"/>
    </location>
</feature>
<proteinExistence type="predicted"/>
<feature type="transmembrane region" description="Helical" evidence="2">
    <location>
        <begin position="813"/>
        <end position="834"/>
    </location>
</feature>
<dbReference type="AlphaFoldDB" id="A0AAN7W9G3"/>